<dbReference type="GeneID" id="64622950"/>
<dbReference type="Gene3D" id="2.30.30.40">
    <property type="entry name" value="SH3 Domains"/>
    <property type="match status" value="1"/>
</dbReference>
<name>A0A9P7EE37_9AGAM</name>
<sequence>MNVQGTPVVQSSSLTGNSKMSQSTGAPAAGLQGSSTSSGVGSSPSDAAPTLATGAATSSHQLSSGAIAGIIVVCFLFLIGFIVLFVRRRSMARRLQRRKKWWFGENTTSDSFSIVGGSVGDSQNRGSPTLNRASARSSFATNFDQGLMFRIDSPTSLPNLDLAAFGTILEFPPMAEVRERTSLLFPSASAVARRESMSSMMSNGSDPDTQYLIVGNDLNPPGPSSPMCVRPFSPSESFAFPKPPLCPNEGQCPSSVSVISGRGLVSPLSSVATLVQIHSPPPIFNPDLLPPAPAASYLPPSASLTAIPGTSSDPFADPAHPEFETIRRPFAPSLDDEVSVAPGDQVLVVKVFDDGWALVEKQCGFLNHNEKGLIPVDCLREAGQALPAFLAQKRLPCALNDKHLIVIPTLLEIYDIHH</sequence>
<dbReference type="AlphaFoldDB" id="A0A9P7EE37"/>
<dbReference type="EMBL" id="JABBWG010000011">
    <property type="protein sequence ID" value="KAG1818709.1"/>
    <property type="molecule type" value="Genomic_DNA"/>
</dbReference>
<feature type="compositionally biased region" description="Polar residues" evidence="1">
    <location>
        <begin position="1"/>
        <end position="25"/>
    </location>
</feature>
<reference evidence="3" key="1">
    <citation type="journal article" date="2020" name="New Phytol.">
        <title>Comparative genomics reveals dynamic genome evolution in host specialist ectomycorrhizal fungi.</title>
        <authorList>
            <person name="Lofgren L.A."/>
            <person name="Nguyen N.H."/>
            <person name="Vilgalys R."/>
            <person name="Ruytinx J."/>
            <person name="Liao H.L."/>
            <person name="Branco S."/>
            <person name="Kuo A."/>
            <person name="LaButti K."/>
            <person name="Lipzen A."/>
            <person name="Andreopoulos W."/>
            <person name="Pangilinan J."/>
            <person name="Riley R."/>
            <person name="Hundley H."/>
            <person name="Na H."/>
            <person name="Barry K."/>
            <person name="Grigoriev I.V."/>
            <person name="Stajich J.E."/>
            <person name="Kennedy P.G."/>
        </authorList>
    </citation>
    <scope>NUCLEOTIDE SEQUENCE</scope>
    <source>
        <strain evidence="3">MN1</strain>
    </source>
</reference>
<feature type="compositionally biased region" description="Polar residues" evidence="1">
    <location>
        <begin position="120"/>
        <end position="133"/>
    </location>
</feature>
<feature type="region of interest" description="Disordered" evidence="1">
    <location>
        <begin position="114"/>
        <end position="133"/>
    </location>
</feature>
<keyword evidence="2" id="KW-0472">Membrane</keyword>
<dbReference type="RefSeq" id="XP_041194581.1">
    <property type="nucleotide sequence ID" value="XM_041328933.1"/>
</dbReference>
<keyword evidence="4" id="KW-1185">Reference proteome</keyword>
<keyword evidence="2" id="KW-0812">Transmembrane</keyword>
<feature type="region of interest" description="Disordered" evidence="1">
    <location>
        <begin position="1"/>
        <end position="51"/>
    </location>
</feature>
<comment type="caution">
    <text evidence="3">The sequence shown here is derived from an EMBL/GenBank/DDBJ whole genome shotgun (WGS) entry which is preliminary data.</text>
</comment>
<dbReference type="SUPFAM" id="SSF50044">
    <property type="entry name" value="SH3-domain"/>
    <property type="match status" value="1"/>
</dbReference>
<keyword evidence="2" id="KW-1133">Transmembrane helix</keyword>
<organism evidence="3 4">
    <name type="scientific">Suillus subaureus</name>
    <dbReference type="NCBI Taxonomy" id="48587"/>
    <lineage>
        <taxon>Eukaryota</taxon>
        <taxon>Fungi</taxon>
        <taxon>Dikarya</taxon>
        <taxon>Basidiomycota</taxon>
        <taxon>Agaricomycotina</taxon>
        <taxon>Agaricomycetes</taxon>
        <taxon>Agaricomycetidae</taxon>
        <taxon>Boletales</taxon>
        <taxon>Suillineae</taxon>
        <taxon>Suillaceae</taxon>
        <taxon>Suillus</taxon>
    </lineage>
</organism>
<proteinExistence type="predicted"/>
<evidence type="ECO:0000256" key="2">
    <source>
        <dbReference type="SAM" id="Phobius"/>
    </source>
</evidence>
<accession>A0A9P7EE37</accession>
<evidence type="ECO:0000313" key="4">
    <source>
        <dbReference type="Proteomes" id="UP000807769"/>
    </source>
</evidence>
<dbReference type="Proteomes" id="UP000807769">
    <property type="component" value="Unassembled WGS sequence"/>
</dbReference>
<evidence type="ECO:0008006" key="5">
    <source>
        <dbReference type="Google" id="ProtNLM"/>
    </source>
</evidence>
<dbReference type="OrthoDB" id="5340910at2759"/>
<feature type="compositionally biased region" description="Low complexity" evidence="1">
    <location>
        <begin position="33"/>
        <end position="45"/>
    </location>
</feature>
<evidence type="ECO:0000256" key="1">
    <source>
        <dbReference type="SAM" id="MobiDB-lite"/>
    </source>
</evidence>
<gene>
    <name evidence="3" type="ORF">BJ212DRAFT_104891</name>
</gene>
<dbReference type="InterPro" id="IPR036028">
    <property type="entry name" value="SH3-like_dom_sf"/>
</dbReference>
<protein>
    <recommendedName>
        <fullName evidence="5">SH3 domain-containing protein</fullName>
    </recommendedName>
</protein>
<feature type="transmembrane region" description="Helical" evidence="2">
    <location>
        <begin position="66"/>
        <end position="86"/>
    </location>
</feature>
<evidence type="ECO:0000313" key="3">
    <source>
        <dbReference type="EMBL" id="KAG1818709.1"/>
    </source>
</evidence>